<comment type="caution">
    <text evidence="7">The sequence shown here is derived from an EMBL/GenBank/DDBJ whole genome shotgun (WGS) entry which is preliminary data.</text>
</comment>
<sequence length="257" mass="28624">MAADDVARQLLNQHPLQRWPSPSRGLSAFLHSLALASFIYSFDYLVRYPNPINDSYGWHLQFLTIIGLALATATVTIGLLADLTLSRTLFAVKNILSVASAPLACLISLLYWGLRAIDHSLVLPDWAPPISLHSDLSFHAVPAFSLIVDLLFLSPPYTIAFLPALGLSATIAFGYWWWVEQCYRVNHFYPYPLFEILSTPQRVGLFAFAALLMTISTVTLRWMYAQVNGQEMKIGLHSKSNGSTRKPKEQSGNVNGK</sequence>
<feature type="transmembrane region" description="Helical" evidence="6">
    <location>
        <begin position="26"/>
        <end position="46"/>
    </location>
</feature>
<evidence type="ECO:0008006" key="9">
    <source>
        <dbReference type="Google" id="ProtNLM"/>
    </source>
</evidence>
<evidence type="ECO:0000313" key="8">
    <source>
        <dbReference type="Proteomes" id="UP000308549"/>
    </source>
</evidence>
<evidence type="ECO:0000313" key="7">
    <source>
        <dbReference type="EMBL" id="TKA25903.1"/>
    </source>
</evidence>
<organism evidence="7 8">
    <name type="scientific">Salinomyces thailandicus</name>
    <dbReference type="NCBI Taxonomy" id="706561"/>
    <lineage>
        <taxon>Eukaryota</taxon>
        <taxon>Fungi</taxon>
        <taxon>Dikarya</taxon>
        <taxon>Ascomycota</taxon>
        <taxon>Pezizomycotina</taxon>
        <taxon>Dothideomycetes</taxon>
        <taxon>Dothideomycetidae</taxon>
        <taxon>Mycosphaerellales</taxon>
        <taxon>Teratosphaeriaceae</taxon>
        <taxon>Salinomyces</taxon>
    </lineage>
</organism>
<feature type="transmembrane region" description="Helical" evidence="6">
    <location>
        <begin position="95"/>
        <end position="114"/>
    </location>
</feature>
<keyword evidence="4 6" id="KW-0472">Membrane</keyword>
<dbReference type="PANTHER" id="PTHR10989">
    <property type="entry name" value="ANDROGEN-INDUCED PROTEIN 1-RELATED"/>
    <property type="match status" value="1"/>
</dbReference>
<dbReference type="Proteomes" id="UP000308549">
    <property type="component" value="Unassembled WGS sequence"/>
</dbReference>
<gene>
    <name evidence="7" type="ORF">B0A50_05658</name>
</gene>
<proteinExistence type="predicted"/>
<evidence type="ECO:0000256" key="6">
    <source>
        <dbReference type="SAM" id="Phobius"/>
    </source>
</evidence>
<reference evidence="7 8" key="1">
    <citation type="submission" date="2017-03" db="EMBL/GenBank/DDBJ databases">
        <title>Genomes of endolithic fungi from Antarctica.</title>
        <authorList>
            <person name="Coleine C."/>
            <person name="Masonjones S."/>
            <person name="Stajich J.E."/>
        </authorList>
    </citation>
    <scope>NUCLEOTIDE SEQUENCE [LARGE SCALE GENOMIC DNA]</scope>
    <source>
        <strain evidence="7 8">CCFEE 6315</strain>
    </source>
</reference>
<accession>A0A4U0TU99</accession>
<dbReference type="InterPro" id="IPR006838">
    <property type="entry name" value="ADTRP_AIG1"/>
</dbReference>
<evidence type="ECO:0000256" key="4">
    <source>
        <dbReference type="ARBA" id="ARBA00023136"/>
    </source>
</evidence>
<dbReference type="GO" id="GO:0012505">
    <property type="term" value="C:endomembrane system"/>
    <property type="evidence" value="ECO:0007669"/>
    <property type="project" value="UniProtKB-SubCell"/>
</dbReference>
<protein>
    <recommendedName>
        <fullName evidence="9">FAR-17a/AIG1-like protein</fullName>
    </recommendedName>
</protein>
<dbReference type="AlphaFoldDB" id="A0A4U0TU99"/>
<feature type="transmembrane region" description="Helical" evidence="6">
    <location>
        <begin position="160"/>
        <end position="178"/>
    </location>
</feature>
<keyword evidence="2 6" id="KW-0812">Transmembrane</keyword>
<evidence type="ECO:0000256" key="5">
    <source>
        <dbReference type="SAM" id="MobiDB-lite"/>
    </source>
</evidence>
<keyword evidence="8" id="KW-1185">Reference proteome</keyword>
<evidence type="ECO:0000256" key="1">
    <source>
        <dbReference type="ARBA" id="ARBA00004127"/>
    </source>
</evidence>
<dbReference type="PANTHER" id="PTHR10989:SF16">
    <property type="entry name" value="AT02829P-RELATED"/>
    <property type="match status" value="1"/>
</dbReference>
<evidence type="ECO:0000256" key="3">
    <source>
        <dbReference type="ARBA" id="ARBA00022989"/>
    </source>
</evidence>
<feature type="transmembrane region" description="Helical" evidence="6">
    <location>
        <begin position="58"/>
        <end position="83"/>
    </location>
</feature>
<dbReference type="EMBL" id="NAJL01000032">
    <property type="protein sequence ID" value="TKA25903.1"/>
    <property type="molecule type" value="Genomic_DNA"/>
</dbReference>
<evidence type="ECO:0000256" key="2">
    <source>
        <dbReference type="ARBA" id="ARBA00022692"/>
    </source>
</evidence>
<keyword evidence="3 6" id="KW-1133">Transmembrane helix</keyword>
<dbReference type="GO" id="GO:0016020">
    <property type="term" value="C:membrane"/>
    <property type="evidence" value="ECO:0007669"/>
    <property type="project" value="InterPro"/>
</dbReference>
<name>A0A4U0TU99_9PEZI</name>
<dbReference type="Pfam" id="PF04750">
    <property type="entry name" value="Far-17a_AIG1"/>
    <property type="match status" value="1"/>
</dbReference>
<dbReference type="OrthoDB" id="1898221at2759"/>
<feature type="transmembrane region" description="Helical" evidence="6">
    <location>
        <begin position="203"/>
        <end position="224"/>
    </location>
</feature>
<feature type="compositionally biased region" description="Polar residues" evidence="5">
    <location>
        <begin position="238"/>
        <end position="257"/>
    </location>
</feature>
<feature type="region of interest" description="Disordered" evidence="5">
    <location>
        <begin position="236"/>
        <end position="257"/>
    </location>
</feature>
<comment type="subcellular location">
    <subcellularLocation>
        <location evidence="1">Endomembrane system</location>
        <topology evidence="1">Multi-pass membrane protein</topology>
    </subcellularLocation>
</comment>